<dbReference type="Gene3D" id="3.40.50.300">
    <property type="entry name" value="P-loop containing nucleotide triphosphate hydrolases"/>
    <property type="match status" value="1"/>
</dbReference>
<comment type="caution">
    <text evidence="10">The sequence shown here is derived from an EMBL/GenBank/DDBJ whole genome shotgun (WGS) entry which is preliminary data.</text>
</comment>
<dbReference type="PIRSF" id="PIRSF039085">
    <property type="entry name" value="ABC_ATPase_HisP"/>
    <property type="match status" value="1"/>
</dbReference>
<proteinExistence type="inferred from homology"/>
<reference evidence="10" key="1">
    <citation type="submission" date="2021-01" db="EMBL/GenBank/DDBJ databases">
        <title>Whole genome shotgun sequence of Actinoplanes ferrugineus NBRC 15555.</title>
        <authorList>
            <person name="Komaki H."/>
            <person name="Tamura T."/>
        </authorList>
    </citation>
    <scope>NUCLEOTIDE SEQUENCE</scope>
    <source>
        <strain evidence="10">NBRC 15555</strain>
    </source>
</reference>
<evidence type="ECO:0000259" key="9">
    <source>
        <dbReference type="PROSITE" id="PS50893"/>
    </source>
</evidence>
<evidence type="ECO:0000256" key="2">
    <source>
        <dbReference type="ARBA" id="ARBA00005417"/>
    </source>
</evidence>
<dbReference type="InterPro" id="IPR027417">
    <property type="entry name" value="P-loop_NTPase"/>
</dbReference>
<evidence type="ECO:0000256" key="3">
    <source>
        <dbReference type="ARBA" id="ARBA00022448"/>
    </source>
</evidence>
<organism evidence="10 11">
    <name type="scientific">Paractinoplanes ferrugineus</name>
    <dbReference type="NCBI Taxonomy" id="113564"/>
    <lineage>
        <taxon>Bacteria</taxon>
        <taxon>Bacillati</taxon>
        <taxon>Actinomycetota</taxon>
        <taxon>Actinomycetes</taxon>
        <taxon>Micromonosporales</taxon>
        <taxon>Micromonosporaceae</taxon>
        <taxon>Paractinoplanes</taxon>
    </lineage>
</organism>
<evidence type="ECO:0000256" key="5">
    <source>
        <dbReference type="ARBA" id="ARBA00022741"/>
    </source>
</evidence>
<keyword evidence="4" id="KW-1003">Cell membrane</keyword>
<dbReference type="InterPro" id="IPR030679">
    <property type="entry name" value="ABC_ATPase_HisP-typ"/>
</dbReference>
<evidence type="ECO:0000256" key="4">
    <source>
        <dbReference type="ARBA" id="ARBA00022475"/>
    </source>
</evidence>
<dbReference type="InterPro" id="IPR050086">
    <property type="entry name" value="MetN_ABC_transporter-like"/>
</dbReference>
<protein>
    <submittedName>
        <fullName evidence="10">Peptide ABC transporter ATP-binding protein</fullName>
    </submittedName>
</protein>
<keyword evidence="7" id="KW-0029">Amino-acid transport</keyword>
<dbReference type="InterPro" id="IPR003593">
    <property type="entry name" value="AAA+_ATPase"/>
</dbReference>
<dbReference type="GO" id="GO:0005886">
    <property type="term" value="C:plasma membrane"/>
    <property type="evidence" value="ECO:0007669"/>
    <property type="project" value="UniProtKB-SubCell"/>
</dbReference>
<feature type="domain" description="ABC transporter" evidence="9">
    <location>
        <begin position="3"/>
        <end position="236"/>
    </location>
</feature>
<keyword evidence="6 10" id="KW-0067">ATP-binding</keyword>
<keyword evidence="3" id="KW-0813">Transport</keyword>
<dbReference type="SUPFAM" id="SSF52540">
    <property type="entry name" value="P-loop containing nucleoside triphosphate hydrolases"/>
    <property type="match status" value="1"/>
</dbReference>
<evidence type="ECO:0000256" key="1">
    <source>
        <dbReference type="ARBA" id="ARBA00004202"/>
    </source>
</evidence>
<name>A0A919J2X0_9ACTN</name>
<keyword evidence="5" id="KW-0547">Nucleotide-binding</keyword>
<comment type="similarity">
    <text evidence="2">Belongs to the ABC transporter superfamily.</text>
</comment>
<evidence type="ECO:0000313" key="11">
    <source>
        <dbReference type="Proteomes" id="UP000598174"/>
    </source>
</evidence>
<evidence type="ECO:0000256" key="7">
    <source>
        <dbReference type="ARBA" id="ARBA00022970"/>
    </source>
</evidence>
<dbReference type="PROSITE" id="PS00211">
    <property type="entry name" value="ABC_TRANSPORTER_1"/>
    <property type="match status" value="1"/>
</dbReference>
<dbReference type="GO" id="GO:0015424">
    <property type="term" value="F:ABC-type amino acid transporter activity"/>
    <property type="evidence" value="ECO:0007669"/>
    <property type="project" value="InterPro"/>
</dbReference>
<comment type="subcellular location">
    <subcellularLocation>
        <location evidence="1">Cell membrane</location>
        <topology evidence="1">Peripheral membrane protein</topology>
    </subcellularLocation>
</comment>
<dbReference type="InterPro" id="IPR017871">
    <property type="entry name" value="ABC_transporter-like_CS"/>
</dbReference>
<keyword evidence="11" id="KW-1185">Reference proteome</keyword>
<dbReference type="InterPro" id="IPR003439">
    <property type="entry name" value="ABC_transporter-like_ATP-bd"/>
</dbReference>
<evidence type="ECO:0000256" key="6">
    <source>
        <dbReference type="ARBA" id="ARBA00022840"/>
    </source>
</evidence>
<dbReference type="GO" id="GO:0016887">
    <property type="term" value="F:ATP hydrolysis activity"/>
    <property type="evidence" value="ECO:0007669"/>
    <property type="project" value="InterPro"/>
</dbReference>
<accession>A0A919J2X0</accession>
<evidence type="ECO:0000256" key="8">
    <source>
        <dbReference type="ARBA" id="ARBA00023136"/>
    </source>
</evidence>
<keyword evidence="8" id="KW-0472">Membrane</keyword>
<dbReference type="GO" id="GO:0005524">
    <property type="term" value="F:ATP binding"/>
    <property type="evidence" value="ECO:0007669"/>
    <property type="project" value="UniProtKB-KW"/>
</dbReference>
<dbReference type="RefSeq" id="WP_203818861.1">
    <property type="nucleotide sequence ID" value="NZ_BAAABP010000054.1"/>
</dbReference>
<evidence type="ECO:0000313" key="10">
    <source>
        <dbReference type="EMBL" id="GIE12397.1"/>
    </source>
</evidence>
<dbReference type="Proteomes" id="UP000598174">
    <property type="component" value="Unassembled WGS sequence"/>
</dbReference>
<dbReference type="PANTHER" id="PTHR43166">
    <property type="entry name" value="AMINO ACID IMPORT ATP-BINDING PROTEIN"/>
    <property type="match status" value="1"/>
</dbReference>
<sequence>MLLTCTDVRKTFGASVVLDGLDLSVDEHEVVALIGASGSGKSTLLRCVNLLTGIDDGTITLDGEDITDPKINPDDVRQKIGLVFQSYNLFPHMTVLDNITLAPTRVHGRPVDEAKSQALEWLARVGLADKASSYPDRLSGGQQQRAAIVRALVNSPRLLLLDEVTSALDPELVGEVLTMIRDLKGDTTMVLATHEMGFARQVADRVAFLDKGRVLEQGPPEQVLGDPVEPRTRQFLARIIEAGRL</sequence>
<dbReference type="EMBL" id="BOMM01000038">
    <property type="protein sequence ID" value="GIE12397.1"/>
    <property type="molecule type" value="Genomic_DNA"/>
</dbReference>
<dbReference type="PROSITE" id="PS50893">
    <property type="entry name" value="ABC_TRANSPORTER_2"/>
    <property type="match status" value="1"/>
</dbReference>
<dbReference type="PANTHER" id="PTHR43166:SF9">
    <property type="entry name" value="GLUTAMATE_ASPARTATE IMPORT ATP-BINDING PROTEIN GLTL"/>
    <property type="match status" value="1"/>
</dbReference>
<dbReference type="SMART" id="SM00382">
    <property type="entry name" value="AAA"/>
    <property type="match status" value="1"/>
</dbReference>
<gene>
    <name evidence="10" type="ORF">Afe05nite_42370</name>
</gene>
<dbReference type="Pfam" id="PF00005">
    <property type="entry name" value="ABC_tran"/>
    <property type="match status" value="1"/>
</dbReference>
<dbReference type="AlphaFoldDB" id="A0A919J2X0"/>